<keyword evidence="3" id="KW-1185">Reference proteome</keyword>
<dbReference type="PANTHER" id="PTHR35719:SF5">
    <property type="entry name" value="T6K12.7 PROTEIN"/>
    <property type="match status" value="1"/>
</dbReference>
<reference evidence="2 3" key="1">
    <citation type="submission" date="2018-04" db="EMBL/GenBank/DDBJ databases">
        <authorList>
            <person name="Vogel A."/>
        </authorList>
    </citation>
    <scope>NUCLEOTIDE SEQUENCE [LARGE SCALE GENOMIC DNA]</scope>
</reference>
<dbReference type="OrthoDB" id="785439at2759"/>
<evidence type="ECO:0000313" key="3">
    <source>
        <dbReference type="Proteomes" id="UP000595140"/>
    </source>
</evidence>
<dbReference type="AlphaFoldDB" id="A0A484MUV6"/>
<dbReference type="Proteomes" id="UP000595140">
    <property type="component" value="Unassembled WGS sequence"/>
</dbReference>
<organism evidence="2 3">
    <name type="scientific">Cuscuta campestris</name>
    <dbReference type="NCBI Taxonomy" id="132261"/>
    <lineage>
        <taxon>Eukaryota</taxon>
        <taxon>Viridiplantae</taxon>
        <taxon>Streptophyta</taxon>
        <taxon>Embryophyta</taxon>
        <taxon>Tracheophyta</taxon>
        <taxon>Spermatophyta</taxon>
        <taxon>Magnoliopsida</taxon>
        <taxon>eudicotyledons</taxon>
        <taxon>Gunneridae</taxon>
        <taxon>Pentapetalae</taxon>
        <taxon>asterids</taxon>
        <taxon>lamiids</taxon>
        <taxon>Solanales</taxon>
        <taxon>Convolvulaceae</taxon>
        <taxon>Cuscuteae</taxon>
        <taxon>Cuscuta</taxon>
        <taxon>Cuscuta subgen. Grammica</taxon>
        <taxon>Cuscuta sect. Cleistogrammica</taxon>
    </lineage>
</organism>
<feature type="compositionally biased region" description="Basic and acidic residues" evidence="1">
    <location>
        <begin position="196"/>
        <end position="215"/>
    </location>
</feature>
<accession>A0A484MUV6</accession>
<feature type="region of interest" description="Disordered" evidence="1">
    <location>
        <begin position="171"/>
        <end position="256"/>
    </location>
</feature>
<name>A0A484MUV6_9ASTE</name>
<proteinExistence type="predicted"/>
<feature type="compositionally biased region" description="Basic and acidic residues" evidence="1">
    <location>
        <begin position="227"/>
        <end position="238"/>
    </location>
</feature>
<evidence type="ECO:0000313" key="2">
    <source>
        <dbReference type="EMBL" id="VFQ92640.1"/>
    </source>
</evidence>
<protein>
    <submittedName>
        <fullName evidence="2">Uncharacterized protein</fullName>
    </submittedName>
</protein>
<evidence type="ECO:0000256" key="1">
    <source>
        <dbReference type="SAM" id="MobiDB-lite"/>
    </source>
</evidence>
<sequence>MGSTTPAYQFPCPLAAISNLNRTSSICFCARHDGRDGGGGGGSRWESRARNRQHRFGFAEEFRASGRERDAGFGSGDAANKRNWWSDDEPSGDYGFGDDDEDFDRFGASEGSIGFSWIFKVLKAFGWMVPAVIISTLSGGNGGTNTIFMALALPLAQSAFSLLLDTFSGGTSSYDRRRPKPPNRTKKQQQPYATTDVRRRGGGEEKAENENEARTKQSFGGWDELDDYHPRVANEAPEKVMQVRNQDEGKLSRRRRNGKNETSLLLRLLMAIFPPLGSWRKLL</sequence>
<dbReference type="EMBL" id="OOIL02004591">
    <property type="protein sequence ID" value="VFQ92640.1"/>
    <property type="molecule type" value="Genomic_DNA"/>
</dbReference>
<feature type="compositionally biased region" description="Basic residues" evidence="1">
    <location>
        <begin position="177"/>
        <end position="187"/>
    </location>
</feature>
<gene>
    <name evidence="2" type="ORF">CCAM_LOCUS34416</name>
</gene>
<dbReference type="PANTHER" id="PTHR35719">
    <property type="entry name" value="OS01G0680600 PROTEIN"/>
    <property type="match status" value="1"/>
</dbReference>